<feature type="domain" description="HTH hxlR-type" evidence="4">
    <location>
        <begin position="23"/>
        <end position="121"/>
    </location>
</feature>
<dbReference type="PANTHER" id="PTHR33204:SF39">
    <property type="entry name" value="TRANSCRIPTIONAL REGULATORY PROTEIN"/>
    <property type="match status" value="1"/>
</dbReference>
<dbReference type="STRING" id="159449.B4N89_13185"/>
<evidence type="ECO:0000256" key="1">
    <source>
        <dbReference type="ARBA" id="ARBA00023015"/>
    </source>
</evidence>
<keyword evidence="2" id="KW-0238">DNA-binding</keyword>
<keyword evidence="3" id="KW-0804">Transcription</keyword>
<keyword evidence="6" id="KW-1185">Reference proteome</keyword>
<evidence type="ECO:0000259" key="4">
    <source>
        <dbReference type="PROSITE" id="PS51118"/>
    </source>
</evidence>
<dbReference type="Proteomes" id="UP000190037">
    <property type="component" value="Unassembled WGS sequence"/>
</dbReference>
<evidence type="ECO:0000256" key="2">
    <source>
        <dbReference type="ARBA" id="ARBA00023125"/>
    </source>
</evidence>
<accession>A0A1T3NYE8</accession>
<dbReference type="OrthoDB" id="370168at2"/>
<dbReference type="InterPro" id="IPR002577">
    <property type="entry name" value="HTH_HxlR"/>
</dbReference>
<protein>
    <recommendedName>
        <fullName evidence="4">HTH hxlR-type domain-containing protein</fullName>
    </recommendedName>
</protein>
<dbReference type="PROSITE" id="PS51118">
    <property type="entry name" value="HTH_HXLR"/>
    <property type="match status" value="1"/>
</dbReference>
<dbReference type="AlphaFoldDB" id="A0A1T3NYE8"/>
<dbReference type="InterPro" id="IPR036388">
    <property type="entry name" value="WH-like_DNA-bd_sf"/>
</dbReference>
<name>A0A1T3NYE8_9ACTN</name>
<dbReference type="Gene3D" id="1.10.10.10">
    <property type="entry name" value="Winged helix-like DNA-binding domain superfamily/Winged helix DNA-binding domain"/>
    <property type="match status" value="1"/>
</dbReference>
<keyword evidence="1" id="KW-0805">Transcription regulation</keyword>
<comment type="caution">
    <text evidence="5">The sequence shown here is derived from an EMBL/GenBank/DDBJ whole genome shotgun (WGS) entry which is preliminary data.</text>
</comment>
<sequence>MFPDAVPPSPARPVVTAEGYETCPVTAVLRRIGDKWTPAVVRLLGEGSHGFNELDRAIEDVSRRMLTRTLRALEADGFVDRTVFPGPPIRVRYALTPLGRSLREQLAALGRWAATAEAGPAGPGQPGEPG</sequence>
<dbReference type="Pfam" id="PF01638">
    <property type="entry name" value="HxlR"/>
    <property type="match status" value="1"/>
</dbReference>
<organism evidence="5 6">
    <name type="scientific">Embleya scabrispora</name>
    <dbReference type="NCBI Taxonomy" id="159449"/>
    <lineage>
        <taxon>Bacteria</taxon>
        <taxon>Bacillati</taxon>
        <taxon>Actinomycetota</taxon>
        <taxon>Actinomycetes</taxon>
        <taxon>Kitasatosporales</taxon>
        <taxon>Streptomycetaceae</taxon>
        <taxon>Embleya</taxon>
    </lineage>
</organism>
<dbReference type="RefSeq" id="WP_078976040.1">
    <property type="nucleotide sequence ID" value="NZ_MWQN01000001.1"/>
</dbReference>
<dbReference type="EMBL" id="MWQN01000001">
    <property type="protein sequence ID" value="OPC81765.1"/>
    <property type="molecule type" value="Genomic_DNA"/>
</dbReference>
<evidence type="ECO:0000313" key="6">
    <source>
        <dbReference type="Proteomes" id="UP000190037"/>
    </source>
</evidence>
<evidence type="ECO:0000313" key="5">
    <source>
        <dbReference type="EMBL" id="OPC81765.1"/>
    </source>
</evidence>
<evidence type="ECO:0000256" key="3">
    <source>
        <dbReference type="ARBA" id="ARBA00023163"/>
    </source>
</evidence>
<dbReference type="InterPro" id="IPR036390">
    <property type="entry name" value="WH_DNA-bd_sf"/>
</dbReference>
<gene>
    <name evidence="5" type="ORF">B4N89_13185</name>
</gene>
<dbReference type="PANTHER" id="PTHR33204">
    <property type="entry name" value="TRANSCRIPTIONAL REGULATOR, MARR FAMILY"/>
    <property type="match status" value="1"/>
</dbReference>
<dbReference type="SUPFAM" id="SSF46785">
    <property type="entry name" value="Winged helix' DNA-binding domain"/>
    <property type="match status" value="1"/>
</dbReference>
<dbReference type="GO" id="GO:0003677">
    <property type="term" value="F:DNA binding"/>
    <property type="evidence" value="ECO:0007669"/>
    <property type="project" value="UniProtKB-KW"/>
</dbReference>
<reference evidence="5 6" key="1">
    <citation type="submission" date="2017-03" db="EMBL/GenBank/DDBJ databases">
        <title>Draft genome sequence of Streptomyces scabrisporus NF3, endophyte isolated from Amphipterygium adstringens.</title>
        <authorList>
            <person name="Vazquez M."/>
            <person name="Ceapa C.D."/>
            <person name="Rodriguez Luna D."/>
            <person name="Sanchez Esquivel S."/>
        </authorList>
    </citation>
    <scope>NUCLEOTIDE SEQUENCE [LARGE SCALE GENOMIC DNA]</scope>
    <source>
        <strain evidence="5 6">NF3</strain>
    </source>
</reference>
<proteinExistence type="predicted"/>